<sequence>MKTASGEYICKGSEGAILVLPEGAIQEETINKGRFEELAKLRGVEWYEYAKFRGRSISNGSLYLVTAFTRCAQWGIAVFDRPCDPGEGLTFVSHRLGWTGSSAFPIRVADPDQGDIFNQCVFLRGYKIMIRPDIFDKLPTRQRAQRLRGGGGTDILSRMKKTLIGESPLTRTTKPTVTKSDEVILHANFNSPPVRGALGC</sequence>
<evidence type="ECO:0000313" key="2">
    <source>
        <dbReference type="Proteomes" id="UP000054549"/>
    </source>
</evidence>
<proteinExistence type="predicted"/>
<keyword evidence="2" id="KW-1185">Reference proteome</keyword>
<dbReference type="AlphaFoldDB" id="A0A0C2SC37"/>
<dbReference type="EMBL" id="KN818299">
    <property type="protein sequence ID" value="KIL60440.1"/>
    <property type="molecule type" value="Genomic_DNA"/>
</dbReference>
<organism evidence="1 2">
    <name type="scientific">Amanita muscaria (strain Koide BX008)</name>
    <dbReference type="NCBI Taxonomy" id="946122"/>
    <lineage>
        <taxon>Eukaryota</taxon>
        <taxon>Fungi</taxon>
        <taxon>Dikarya</taxon>
        <taxon>Basidiomycota</taxon>
        <taxon>Agaricomycotina</taxon>
        <taxon>Agaricomycetes</taxon>
        <taxon>Agaricomycetidae</taxon>
        <taxon>Agaricales</taxon>
        <taxon>Pluteineae</taxon>
        <taxon>Amanitaceae</taxon>
        <taxon>Amanita</taxon>
    </lineage>
</organism>
<dbReference type="Proteomes" id="UP000054549">
    <property type="component" value="Unassembled WGS sequence"/>
</dbReference>
<accession>A0A0C2SC37</accession>
<dbReference type="STRING" id="946122.A0A0C2SC37"/>
<dbReference type="OrthoDB" id="2662290at2759"/>
<name>A0A0C2SC37_AMAMK</name>
<protein>
    <submittedName>
        <fullName evidence="1">Uncharacterized protein</fullName>
    </submittedName>
</protein>
<reference evidence="1 2" key="1">
    <citation type="submission" date="2014-04" db="EMBL/GenBank/DDBJ databases">
        <title>Evolutionary Origins and Diversification of the Mycorrhizal Mutualists.</title>
        <authorList>
            <consortium name="DOE Joint Genome Institute"/>
            <consortium name="Mycorrhizal Genomics Consortium"/>
            <person name="Kohler A."/>
            <person name="Kuo A."/>
            <person name="Nagy L.G."/>
            <person name="Floudas D."/>
            <person name="Copeland A."/>
            <person name="Barry K.W."/>
            <person name="Cichocki N."/>
            <person name="Veneault-Fourrey C."/>
            <person name="LaButti K."/>
            <person name="Lindquist E.A."/>
            <person name="Lipzen A."/>
            <person name="Lundell T."/>
            <person name="Morin E."/>
            <person name="Murat C."/>
            <person name="Riley R."/>
            <person name="Ohm R."/>
            <person name="Sun H."/>
            <person name="Tunlid A."/>
            <person name="Henrissat B."/>
            <person name="Grigoriev I.V."/>
            <person name="Hibbett D.S."/>
            <person name="Martin F."/>
        </authorList>
    </citation>
    <scope>NUCLEOTIDE SEQUENCE [LARGE SCALE GENOMIC DNA]</scope>
    <source>
        <strain evidence="1 2">Koide BX008</strain>
    </source>
</reference>
<dbReference type="HOGENOM" id="CLU_080750_0_0_1"/>
<evidence type="ECO:0000313" key="1">
    <source>
        <dbReference type="EMBL" id="KIL60440.1"/>
    </source>
</evidence>
<dbReference type="InParanoid" id="A0A0C2SC37"/>
<gene>
    <name evidence="1" type="ORF">M378DRAFT_921522</name>
</gene>